<dbReference type="SUPFAM" id="SSF53901">
    <property type="entry name" value="Thiolase-like"/>
    <property type="match status" value="2"/>
</dbReference>
<dbReference type="Gene3D" id="3.40.47.10">
    <property type="match status" value="1"/>
</dbReference>
<feature type="domain" description="Thiolase C-terminal" evidence="2">
    <location>
        <begin position="273"/>
        <end position="394"/>
    </location>
</feature>
<evidence type="ECO:0000313" key="3">
    <source>
        <dbReference type="EMBL" id="RVW00453.1"/>
    </source>
</evidence>
<reference evidence="3 4" key="1">
    <citation type="submission" date="2018-11" db="EMBL/GenBank/DDBJ databases">
        <title>Rhodococcus spongicola sp. nov. and Rhodococcus xishaensis sp. nov. from marine sponges.</title>
        <authorList>
            <person name="Li L."/>
            <person name="Lin H.W."/>
        </authorList>
    </citation>
    <scope>NUCLEOTIDE SEQUENCE [LARGE SCALE GENOMIC DNA]</scope>
    <source>
        <strain evidence="3 4">LHW50502</strain>
    </source>
</reference>
<evidence type="ECO:0000313" key="4">
    <source>
        <dbReference type="Proteomes" id="UP000284333"/>
    </source>
</evidence>
<dbReference type="EMBL" id="RKLN01000007">
    <property type="protein sequence ID" value="RVW00453.1"/>
    <property type="molecule type" value="Genomic_DNA"/>
</dbReference>
<proteinExistence type="predicted"/>
<dbReference type="InterPro" id="IPR002155">
    <property type="entry name" value="Thiolase"/>
</dbReference>
<dbReference type="NCBIfam" id="NF004715">
    <property type="entry name" value="PRK06059.1"/>
    <property type="match status" value="1"/>
</dbReference>
<dbReference type="OrthoDB" id="9785768at2"/>
<dbReference type="PIRSF" id="PIRSF000429">
    <property type="entry name" value="Ac-CoA_Ac_transf"/>
    <property type="match status" value="1"/>
</dbReference>
<dbReference type="InterPro" id="IPR055140">
    <property type="entry name" value="Thiolase_C_2"/>
</dbReference>
<evidence type="ECO:0000259" key="2">
    <source>
        <dbReference type="Pfam" id="PF22691"/>
    </source>
</evidence>
<dbReference type="Pfam" id="PF22691">
    <property type="entry name" value="Thiolase_C_1"/>
    <property type="match status" value="1"/>
</dbReference>
<dbReference type="RefSeq" id="WP_127948498.1">
    <property type="nucleotide sequence ID" value="NZ_RKLN01000007.1"/>
</dbReference>
<comment type="caution">
    <text evidence="3">The sequence shown here is derived from an EMBL/GenBank/DDBJ whole genome shotgun (WGS) entry which is preliminary data.</text>
</comment>
<keyword evidence="4" id="KW-1185">Reference proteome</keyword>
<protein>
    <submittedName>
        <fullName evidence="3">Lipid-transfer protein</fullName>
    </submittedName>
</protein>
<dbReference type="PANTHER" id="PTHR42870:SF1">
    <property type="entry name" value="NON-SPECIFIC LIPID-TRANSFER PROTEIN-LIKE 2"/>
    <property type="match status" value="1"/>
</dbReference>
<dbReference type="CDD" id="cd00829">
    <property type="entry name" value="SCP-x_thiolase"/>
    <property type="match status" value="1"/>
</dbReference>
<organism evidence="3 4">
    <name type="scientific">Rhodococcus spongiicola</name>
    <dbReference type="NCBI Taxonomy" id="2487352"/>
    <lineage>
        <taxon>Bacteria</taxon>
        <taxon>Bacillati</taxon>
        <taxon>Actinomycetota</taxon>
        <taxon>Actinomycetes</taxon>
        <taxon>Mycobacteriales</taxon>
        <taxon>Nocardiaceae</taxon>
        <taxon>Rhodococcus</taxon>
    </lineage>
</organism>
<feature type="domain" description="Thiolase N-terminal" evidence="1">
    <location>
        <begin position="28"/>
        <end position="223"/>
    </location>
</feature>
<dbReference type="InterPro" id="IPR020616">
    <property type="entry name" value="Thiolase_N"/>
</dbReference>
<sequence length="398" mass="41879">MSTNNDVAVLGVGMHAWGKWGQPFVKYGVAAARAALTDSGIDWQDVDLIVGGETVRNGYGGYVAGATFAQALGWNGARVATSYAACATGAQALDTARARILAGLSDVALVVGADTTPKGFLAPNAGERWDDPDWLRFRLMGMANPAYFALNARRRIDLYGATPEDFAAVKVKNAKHGLNNPYARYRKEVDVAAVLASPVVADPLHLLDICATSDGGAAVLLTSMEYARKKGIANPVRIKAISTVTPTFPQTIMDMPNFSTESASAVPAPELTFKESIGHAAYEEAGISPKDIDVAEVYDLATAIELDWMEDLGLCKRGEAERLLRAGDTTIGGRIPVNPSGGLACFGEAVPAQALAQVCELTWQLRGQAEGRQVEGARIGITANQGLFGHGSSVIAAA</sequence>
<dbReference type="PANTHER" id="PTHR42870">
    <property type="entry name" value="ACETYL-COA C-ACETYLTRANSFERASE"/>
    <property type="match status" value="1"/>
</dbReference>
<evidence type="ECO:0000259" key="1">
    <source>
        <dbReference type="Pfam" id="PF00108"/>
    </source>
</evidence>
<dbReference type="Pfam" id="PF00108">
    <property type="entry name" value="Thiolase_N"/>
    <property type="match status" value="1"/>
</dbReference>
<dbReference type="Proteomes" id="UP000284333">
    <property type="component" value="Unassembled WGS sequence"/>
</dbReference>
<name>A0A3S3DXG6_9NOCA</name>
<dbReference type="InterPro" id="IPR016039">
    <property type="entry name" value="Thiolase-like"/>
</dbReference>
<dbReference type="AlphaFoldDB" id="A0A3S3DXG6"/>
<gene>
    <name evidence="3" type="ORF">EF834_17560</name>
</gene>
<dbReference type="GO" id="GO:0016747">
    <property type="term" value="F:acyltransferase activity, transferring groups other than amino-acyl groups"/>
    <property type="evidence" value="ECO:0007669"/>
    <property type="project" value="InterPro"/>
</dbReference>
<accession>A0A3S3DXG6</accession>